<evidence type="ECO:0000256" key="3">
    <source>
        <dbReference type="ARBA" id="ARBA00022692"/>
    </source>
</evidence>
<dbReference type="PRINTS" id="PR00885">
    <property type="entry name" value="BCTERIALGSPH"/>
</dbReference>
<evidence type="ECO:0000256" key="2">
    <source>
        <dbReference type="ARBA" id="ARBA00022481"/>
    </source>
</evidence>
<dbReference type="InterPro" id="IPR045584">
    <property type="entry name" value="Pilin-like"/>
</dbReference>
<organism evidence="7 8">
    <name type="scientific">Candidatus Harrisonbacteria bacterium CG10_big_fil_rev_8_21_14_0_10_49_15</name>
    <dbReference type="NCBI Taxonomy" id="1974587"/>
    <lineage>
        <taxon>Bacteria</taxon>
        <taxon>Candidatus Harrisoniibacteriota</taxon>
    </lineage>
</organism>
<evidence type="ECO:0000256" key="4">
    <source>
        <dbReference type="ARBA" id="ARBA00022989"/>
    </source>
</evidence>
<comment type="caution">
    <text evidence="7">The sequence shown here is derived from an EMBL/GenBank/DDBJ whole genome shotgun (WGS) entry which is preliminary data.</text>
</comment>
<dbReference type="PROSITE" id="PS00409">
    <property type="entry name" value="PROKAR_NTER_METHYL"/>
    <property type="match status" value="1"/>
</dbReference>
<reference evidence="8" key="1">
    <citation type="submission" date="2017-09" db="EMBL/GenBank/DDBJ databases">
        <title>Depth-based differentiation of microbial function through sediment-hosted aquifers and enrichment of novel symbionts in the deep terrestrial subsurface.</title>
        <authorList>
            <person name="Probst A.J."/>
            <person name="Ladd B."/>
            <person name="Jarett J.K."/>
            <person name="Geller-Mcgrath D.E."/>
            <person name="Sieber C.M.K."/>
            <person name="Emerson J.B."/>
            <person name="Anantharaman K."/>
            <person name="Thomas B.C."/>
            <person name="Malmstrom R."/>
            <person name="Stieglmeier M."/>
            <person name="Klingl A."/>
            <person name="Woyke T."/>
            <person name="Ryan C.M."/>
            <person name="Banfield J.F."/>
        </authorList>
    </citation>
    <scope>NUCLEOTIDE SEQUENCE [LARGE SCALE GENOMIC DNA]</scope>
</reference>
<keyword evidence="4 6" id="KW-1133">Transmembrane helix</keyword>
<dbReference type="Pfam" id="PF07963">
    <property type="entry name" value="N_methyl"/>
    <property type="match status" value="1"/>
</dbReference>
<sequence length="148" mass="15814">MNNQKGFTLIELLVVIGIISILATVVIVALNPARQFAQTRNSQRSTNVNALLNAIGHNMADNSGIWTCTAGVLPTSSTNMASASGYDIGPCLVPDYISQLPFDLSATGAFWDDETNYNTGYSVHQDANGRTVVRAPAAELGEEIEVVR</sequence>
<evidence type="ECO:0000256" key="1">
    <source>
        <dbReference type="ARBA" id="ARBA00004167"/>
    </source>
</evidence>
<evidence type="ECO:0000313" key="8">
    <source>
        <dbReference type="Proteomes" id="UP000229526"/>
    </source>
</evidence>
<comment type="subcellular location">
    <subcellularLocation>
        <location evidence="1">Membrane</location>
        <topology evidence="1">Single-pass membrane protein</topology>
    </subcellularLocation>
</comment>
<dbReference type="GO" id="GO:0016020">
    <property type="term" value="C:membrane"/>
    <property type="evidence" value="ECO:0007669"/>
    <property type="project" value="UniProtKB-SubCell"/>
</dbReference>
<feature type="transmembrane region" description="Helical" evidence="6">
    <location>
        <begin position="6"/>
        <end position="30"/>
    </location>
</feature>
<dbReference type="AlphaFoldDB" id="A0A2H0UK64"/>
<proteinExistence type="predicted"/>
<evidence type="ECO:0000256" key="6">
    <source>
        <dbReference type="SAM" id="Phobius"/>
    </source>
</evidence>
<dbReference type="GO" id="GO:0015627">
    <property type="term" value="C:type II protein secretion system complex"/>
    <property type="evidence" value="ECO:0007669"/>
    <property type="project" value="InterPro"/>
</dbReference>
<evidence type="ECO:0000313" key="7">
    <source>
        <dbReference type="EMBL" id="PIR86794.1"/>
    </source>
</evidence>
<dbReference type="InterPro" id="IPR012902">
    <property type="entry name" value="N_methyl_site"/>
</dbReference>
<gene>
    <name evidence="7" type="ORF">COU11_03760</name>
</gene>
<dbReference type="SUPFAM" id="SSF54523">
    <property type="entry name" value="Pili subunits"/>
    <property type="match status" value="1"/>
</dbReference>
<dbReference type="PANTHER" id="PTHR30093">
    <property type="entry name" value="GENERAL SECRETION PATHWAY PROTEIN G"/>
    <property type="match status" value="1"/>
</dbReference>
<name>A0A2H0UK64_9BACT</name>
<dbReference type="InterPro" id="IPR002416">
    <property type="entry name" value="T2SS_protein-GspH"/>
</dbReference>
<keyword evidence="2" id="KW-0488">Methylation</keyword>
<evidence type="ECO:0008006" key="9">
    <source>
        <dbReference type="Google" id="ProtNLM"/>
    </source>
</evidence>
<dbReference type="GO" id="GO:0015628">
    <property type="term" value="P:protein secretion by the type II secretion system"/>
    <property type="evidence" value="ECO:0007669"/>
    <property type="project" value="InterPro"/>
</dbReference>
<dbReference type="Gene3D" id="3.30.700.10">
    <property type="entry name" value="Glycoprotein, Type 4 Pilin"/>
    <property type="match status" value="1"/>
</dbReference>
<keyword evidence="3 6" id="KW-0812">Transmembrane</keyword>
<evidence type="ECO:0000256" key="5">
    <source>
        <dbReference type="ARBA" id="ARBA00023136"/>
    </source>
</evidence>
<keyword evidence="5 6" id="KW-0472">Membrane</keyword>
<dbReference type="NCBIfam" id="TIGR02532">
    <property type="entry name" value="IV_pilin_GFxxxE"/>
    <property type="match status" value="1"/>
</dbReference>
<dbReference type="EMBL" id="PFBD01000025">
    <property type="protein sequence ID" value="PIR86794.1"/>
    <property type="molecule type" value="Genomic_DNA"/>
</dbReference>
<accession>A0A2H0UK64</accession>
<protein>
    <recommendedName>
        <fullName evidence="9">Type II secretion system protein</fullName>
    </recommendedName>
</protein>
<dbReference type="Proteomes" id="UP000229526">
    <property type="component" value="Unassembled WGS sequence"/>
</dbReference>